<accession>A0ABV5IE14</accession>
<dbReference type="RefSeq" id="WP_189646008.1">
    <property type="nucleotide sequence ID" value="NZ_BMRC01000002.1"/>
</dbReference>
<protein>
    <submittedName>
        <fullName evidence="2">Class I SAM-dependent methyltransferase</fullName>
        <ecNumber evidence="2">2.1.1.-</ecNumber>
    </submittedName>
</protein>
<dbReference type="InterPro" id="IPR013216">
    <property type="entry name" value="Methyltransf_11"/>
</dbReference>
<dbReference type="CDD" id="cd02440">
    <property type="entry name" value="AdoMet_MTases"/>
    <property type="match status" value="1"/>
</dbReference>
<dbReference type="SUPFAM" id="SSF53335">
    <property type="entry name" value="S-adenosyl-L-methionine-dependent methyltransferases"/>
    <property type="match status" value="1"/>
</dbReference>
<dbReference type="InterPro" id="IPR029063">
    <property type="entry name" value="SAM-dependent_MTases_sf"/>
</dbReference>
<proteinExistence type="predicted"/>
<dbReference type="Proteomes" id="UP001589647">
    <property type="component" value="Unassembled WGS sequence"/>
</dbReference>
<dbReference type="GO" id="GO:0008168">
    <property type="term" value="F:methyltransferase activity"/>
    <property type="evidence" value="ECO:0007669"/>
    <property type="project" value="UniProtKB-KW"/>
</dbReference>
<evidence type="ECO:0000313" key="2">
    <source>
        <dbReference type="EMBL" id="MFB9202787.1"/>
    </source>
</evidence>
<dbReference type="GO" id="GO:0032259">
    <property type="term" value="P:methylation"/>
    <property type="evidence" value="ECO:0007669"/>
    <property type="project" value="UniProtKB-KW"/>
</dbReference>
<keyword evidence="2" id="KW-0808">Transferase</keyword>
<dbReference type="Pfam" id="PF08241">
    <property type="entry name" value="Methyltransf_11"/>
    <property type="match status" value="1"/>
</dbReference>
<name>A0ABV5IE14_9ACTN</name>
<dbReference type="Gene3D" id="3.40.50.150">
    <property type="entry name" value="Vaccinia Virus protein VP39"/>
    <property type="match status" value="1"/>
</dbReference>
<comment type="caution">
    <text evidence="2">The sequence shown here is derived from an EMBL/GenBank/DDBJ whole genome shotgun (WGS) entry which is preliminary data.</text>
</comment>
<evidence type="ECO:0000313" key="3">
    <source>
        <dbReference type="Proteomes" id="UP001589647"/>
    </source>
</evidence>
<organism evidence="2 3">
    <name type="scientific">Nonomuraea spiralis</name>
    <dbReference type="NCBI Taxonomy" id="46182"/>
    <lineage>
        <taxon>Bacteria</taxon>
        <taxon>Bacillati</taxon>
        <taxon>Actinomycetota</taxon>
        <taxon>Actinomycetes</taxon>
        <taxon>Streptosporangiales</taxon>
        <taxon>Streptosporangiaceae</taxon>
        <taxon>Nonomuraea</taxon>
    </lineage>
</organism>
<gene>
    <name evidence="2" type="ORF">ACFFV7_16435</name>
</gene>
<dbReference type="PANTHER" id="PTHR45036:SF1">
    <property type="entry name" value="METHYLTRANSFERASE LIKE 7A"/>
    <property type="match status" value="1"/>
</dbReference>
<keyword evidence="3" id="KW-1185">Reference proteome</keyword>
<dbReference type="PANTHER" id="PTHR45036">
    <property type="entry name" value="METHYLTRANSFERASE LIKE 7B"/>
    <property type="match status" value="1"/>
</dbReference>
<keyword evidence="2" id="KW-0489">Methyltransferase</keyword>
<dbReference type="InterPro" id="IPR052356">
    <property type="entry name" value="Thiol_S-MT"/>
</dbReference>
<sequence length="213" mass="23396">MQDLSRFQNPRFARAYERMSAEAERRGVAGHRRRLLSGLSGRVLEIGAGNGMNFAHYPTTVHEVVAVEPEDVLRELAVRAAGAAQVPVRVVAGHGADLAFEDASFDAVVLSLVLCSVPDQRATLGEVSRVLRPGGEVRFYEHVRSSRTVAALLQDLVTPLWRRLAGGCRPNRDTERAMIDSGLVVEERERFAFRPSPATPSLPHILGRARKPV</sequence>
<feature type="domain" description="Methyltransferase type 11" evidence="1">
    <location>
        <begin position="44"/>
        <end position="137"/>
    </location>
</feature>
<reference evidence="2 3" key="1">
    <citation type="submission" date="2024-09" db="EMBL/GenBank/DDBJ databases">
        <authorList>
            <person name="Sun Q."/>
            <person name="Mori K."/>
        </authorList>
    </citation>
    <scope>NUCLEOTIDE SEQUENCE [LARGE SCALE GENOMIC DNA]</scope>
    <source>
        <strain evidence="2 3">CCM 3426</strain>
    </source>
</reference>
<dbReference type="EC" id="2.1.1.-" evidence="2"/>
<dbReference type="EMBL" id="JBHMEI010000013">
    <property type="protein sequence ID" value="MFB9202787.1"/>
    <property type="molecule type" value="Genomic_DNA"/>
</dbReference>
<evidence type="ECO:0000259" key="1">
    <source>
        <dbReference type="Pfam" id="PF08241"/>
    </source>
</evidence>